<dbReference type="Proteomes" id="UP000634136">
    <property type="component" value="Unassembled WGS sequence"/>
</dbReference>
<proteinExistence type="predicted"/>
<dbReference type="EMBL" id="JAAIUW010000009">
    <property type="protein sequence ID" value="KAF7816792.1"/>
    <property type="molecule type" value="Genomic_DNA"/>
</dbReference>
<keyword evidence="2" id="KW-1185">Reference proteome</keyword>
<reference evidence="1" key="1">
    <citation type="submission" date="2020-09" db="EMBL/GenBank/DDBJ databases">
        <title>Genome-Enabled Discovery of Anthraquinone Biosynthesis in Senna tora.</title>
        <authorList>
            <person name="Kang S.-H."/>
            <person name="Pandey R.P."/>
            <person name="Lee C.-M."/>
            <person name="Sim J.-S."/>
            <person name="Jeong J.-T."/>
            <person name="Choi B.-S."/>
            <person name="Jung M."/>
            <person name="Ginzburg D."/>
            <person name="Zhao K."/>
            <person name="Won S.Y."/>
            <person name="Oh T.-J."/>
            <person name="Yu Y."/>
            <person name="Kim N.-H."/>
            <person name="Lee O.R."/>
            <person name="Lee T.-H."/>
            <person name="Bashyal P."/>
            <person name="Kim T.-S."/>
            <person name="Lee W.-H."/>
            <person name="Kawkins C."/>
            <person name="Kim C.-K."/>
            <person name="Kim J.S."/>
            <person name="Ahn B.O."/>
            <person name="Rhee S.Y."/>
            <person name="Sohng J.K."/>
        </authorList>
    </citation>
    <scope>NUCLEOTIDE SEQUENCE</scope>
    <source>
        <tissue evidence="1">Leaf</tissue>
    </source>
</reference>
<dbReference type="AlphaFoldDB" id="A0A834T7M8"/>
<gene>
    <name evidence="1" type="ORF">G2W53_030761</name>
</gene>
<organism evidence="1 2">
    <name type="scientific">Senna tora</name>
    <dbReference type="NCBI Taxonomy" id="362788"/>
    <lineage>
        <taxon>Eukaryota</taxon>
        <taxon>Viridiplantae</taxon>
        <taxon>Streptophyta</taxon>
        <taxon>Embryophyta</taxon>
        <taxon>Tracheophyta</taxon>
        <taxon>Spermatophyta</taxon>
        <taxon>Magnoliopsida</taxon>
        <taxon>eudicotyledons</taxon>
        <taxon>Gunneridae</taxon>
        <taxon>Pentapetalae</taxon>
        <taxon>rosids</taxon>
        <taxon>fabids</taxon>
        <taxon>Fabales</taxon>
        <taxon>Fabaceae</taxon>
        <taxon>Caesalpinioideae</taxon>
        <taxon>Cassia clade</taxon>
        <taxon>Senna</taxon>
    </lineage>
</organism>
<accession>A0A834T7M8</accession>
<name>A0A834T7M8_9FABA</name>
<evidence type="ECO:0000313" key="1">
    <source>
        <dbReference type="EMBL" id="KAF7816792.1"/>
    </source>
</evidence>
<protein>
    <submittedName>
        <fullName evidence="1">Uncharacterized protein</fullName>
    </submittedName>
</protein>
<comment type="caution">
    <text evidence="1">The sequence shown here is derived from an EMBL/GenBank/DDBJ whole genome shotgun (WGS) entry which is preliminary data.</text>
</comment>
<sequence>MGMSKLRTKMMSLTNIENQDGVTLEIGWEFK</sequence>
<evidence type="ECO:0000313" key="2">
    <source>
        <dbReference type="Proteomes" id="UP000634136"/>
    </source>
</evidence>